<dbReference type="GO" id="GO:0016787">
    <property type="term" value="F:hydrolase activity"/>
    <property type="evidence" value="ECO:0007669"/>
    <property type="project" value="InterPro"/>
</dbReference>
<evidence type="ECO:0000256" key="1">
    <source>
        <dbReference type="ARBA" id="ARBA00022723"/>
    </source>
</evidence>
<evidence type="ECO:0000313" key="5">
    <source>
        <dbReference type="Proteomes" id="UP000460298"/>
    </source>
</evidence>
<evidence type="ECO:0000256" key="2">
    <source>
        <dbReference type="ARBA" id="ARBA00022833"/>
    </source>
</evidence>
<dbReference type="AlphaFoldDB" id="A0A833GZ56"/>
<dbReference type="SUPFAM" id="SSF53597">
    <property type="entry name" value="Dihydrofolate reductase-like"/>
    <property type="match status" value="1"/>
</dbReference>
<reference evidence="4 5" key="1">
    <citation type="submission" date="2019-10" db="EMBL/GenBank/DDBJ databases">
        <title>Extracellular Electron Transfer in a Candidatus Methanoperedens spp. Enrichment Culture.</title>
        <authorList>
            <person name="Berger S."/>
            <person name="Rangel Shaw D."/>
            <person name="Berben T."/>
            <person name="In 'T Zandt M."/>
            <person name="Frank J."/>
            <person name="Reimann J."/>
            <person name="Jetten M.S.M."/>
            <person name="Welte C.U."/>
        </authorList>
    </citation>
    <scope>NUCLEOTIDE SEQUENCE [LARGE SCALE GENOMIC DNA]</scope>
    <source>
        <strain evidence="4">SB12</strain>
    </source>
</reference>
<gene>
    <name evidence="4" type="ORF">F9K24_16035</name>
</gene>
<dbReference type="InterPro" id="IPR016192">
    <property type="entry name" value="APOBEC/CMP_deaminase_Zn-bd"/>
</dbReference>
<dbReference type="Proteomes" id="UP000460298">
    <property type="component" value="Unassembled WGS sequence"/>
</dbReference>
<evidence type="ECO:0000259" key="3">
    <source>
        <dbReference type="Pfam" id="PF00383"/>
    </source>
</evidence>
<dbReference type="GO" id="GO:0008270">
    <property type="term" value="F:zinc ion binding"/>
    <property type="evidence" value="ECO:0007669"/>
    <property type="project" value="InterPro"/>
</dbReference>
<dbReference type="Pfam" id="PF00383">
    <property type="entry name" value="dCMP_cyt_deam_1"/>
    <property type="match status" value="1"/>
</dbReference>
<sequence>MKGCDCVDIPDDTSQEARALLRLSIFASGRTAPNPSVACVISSADLSILIGGATEPAGRRHAEIVALDALDRFALEHARFDPPLPLTMTVTLEPCSRYGRTPPCVQRIGLYGRESDFAKTHGLYIDTVRIAEADPSLHGGGFAALRQMGFRVEQADGPFRSFLLPFLSRLKGRPLYTVKLATDRNGVMGHRDRSVSLTGESGRILTMRLRAKCDGVLVGPGTVAVDRPSLDLRPPLRSAVIPFEESPMAPVADVDARRVWLRSLFEPDSGWSAIEDPELRREFQPVRIFLLGRPFVGRELFFERQYALSSATGREALFLSVRSMSGHWPGAIEVPDVTDPAFFSELSELLAEKGLNRILIESGYGLLPLWLRSLQEDDVFLHVQHDEPRDTTDDGWLRIDAGFDELDHLDEYQFAPGMKAMAYGRRRMDGDG</sequence>
<accession>A0A833GZ56</accession>
<organism evidence="4 5">
    <name type="scientific">Leptonema illini</name>
    <dbReference type="NCBI Taxonomy" id="183"/>
    <lineage>
        <taxon>Bacteria</taxon>
        <taxon>Pseudomonadati</taxon>
        <taxon>Spirochaetota</taxon>
        <taxon>Spirochaetia</taxon>
        <taxon>Leptospirales</taxon>
        <taxon>Leptospiraceae</taxon>
        <taxon>Leptonema</taxon>
    </lineage>
</organism>
<dbReference type="PROSITE" id="PS00903">
    <property type="entry name" value="CYT_DCMP_DEAMINASES_1"/>
    <property type="match status" value="1"/>
</dbReference>
<dbReference type="Gene3D" id="3.40.430.10">
    <property type="entry name" value="Dihydrofolate Reductase, subunit A"/>
    <property type="match status" value="1"/>
</dbReference>
<dbReference type="EMBL" id="WBUI01000018">
    <property type="protein sequence ID" value="KAB2930745.1"/>
    <property type="molecule type" value="Genomic_DNA"/>
</dbReference>
<name>A0A833GZ56_9LEPT</name>
<dbReference type="InterPro" id="IPR024072">
    <property type="entry name" value="DHFR-like_dom_sf"/>
</dbReference>
<comment type="caution">
    <text evidence="4">The sequence shown here is derived from an EMBL/GenBank/DDBJ whole genome shotgun (WGS) entry which is preliminary data.</text>
</comment>
<keyword evidence="2" id="KW-0862">Zinc</keyword>
<dbReference type="InterPro" id="IPR016193">
    <property type="entry name" value="Cytidine_deaminase-like"/>
</dbReference>
<dbReference type="Gene3D" id="3.40.140.10">
    <property type="entry name" value="Cytidine Deaminase, domain 2"/>
    <property type="match status" value="1"/>
</dbReference>
<dbReference type="SUPFAM" id="SSF53927">
    <property type="entry name" value="Cytidine deaminase-like"/>
    <property type="match status" value="1"/>
</dbReference>
<protein>
    <recommendedName>
        <fullName evidence="3">CMP/dCMP-type deaminase domain-containing protein</fullName>
    </recommendedName>
</protein>
<feature type="domain" description="CMP/dCMP-type deaminase" evidence="3">
    <location>
        <begin position="29"/>
        <end position="108"/>
    </location>
</feature>
<dbReference type="InterPro" id="IPR002125">
    <property type="entry name" value="CMP_dCMP_dom"/>
</dbReference>
<proteinExistence type="predicted"/>
<evidence type="ECO:0000313" key="4">
    <source>
        <dbReference type="EMBL" id="KAB2930745.1"/>
    </source>
</evidence>
<keyword evidence="1" id="KW-0479">Metal-binding</keyword>